<dbReference type="EMBL" id="MGHL01000007">
    <property type="protein sequence ID" value="OGM69994.1"/>
    <property type="molecule type" value="Genomic_DNA"/>
</dbReference>
<organism evidence="2 3">
    <name type="scientific">Candidatus Woesebacteria bacterium RIFCSPLOWO2_01_FULL_44_14</name>
    <dbReference type="NCBI Taxonomy" id="1802525"/>
    <lineage>
        <taxon>Bacteria</taxon>
        <taxon>Candidatus Woeseibacteriota</taxon>
    </lineage>
</organism>
<dbReference type="InterPro" id="IPR016181">
    <property type="entry name" value="Acyl_CoA_acyltransferase"/>
</dbReference>
<reference evidence="2 3" key="1">
    <citation type="journal article" date="2016" name="Nat. Commun.">
        <title>Thousands of microbial genomes shed light on interconnected biogeochemical processes in an aquifer system.</title>
        <authorList>
            <person name="Anantharaman K."/>
            <person name="Brown C.T."/>
            <person name="Hug L.A."/>
            <person name="Sharon I."/>
            <person name="Castelle C.J."/>
            <person name="Probst A.J."/>
            <person name="Thomas B.C."/>
            <person name="Singh A."/>
            <person name="Wilkins M.J."/>
            <person name="Karaoz U."/>
            <person name="Brodie E.L."/>
            <person name="Williams K.H."/>
            <person name="Hubbard S.S."/>
            <person name="Banfield J.F."/>
        </authorList>
    </citation>
    <scope>NUCLEOTIDE SEQUENCE [LARGE SCALE GENOMIC DNA]</scope>
</reference>
<dbReference type="Proteomes" id="UP000178429">
    <property type="component" value="Unassembled WGS sequence"/>
</dbReference>
<evidence type="ECO:0000259" key="1">
    <source>
        <dbReference type="PROSITE" id="PS51186"/>
    </source>
</evidence>
<dbReference type="SUPFAM" id="SSF55729">
    <property type="entry name" value="Acyl-CoA N-acyltransferases (Nat)"/>
    <property type="match status" value="1"/>
</dbReference>
<dbReference type="Gene3D" id="3.40.630.30">
    <property type="match status" value="1"/>
</dbReference>
<sequence>MTKHILFGAFVDKKMIGFITYRENSSDVIEISWLAVMPKYRNKGVGSQLVNDSLKQLTGGYKICEVKTLAGTHEDKGYAKTRNFYKKLGFISLEIIDPYPGWDKDSPCQIFVKSLW</sequence>
<dbReference type="Pfam" id="PF13508">
    <property type="entry name" value="Acetyltransf_7"/>
    <property type="match status" value="1"/>
</dbReference>
<evidence type="ECO:0000313" key="3">
    <source>
        <dbReference type="Proteomes" id="UP000178429"/>
    </source>
</evidence>
<name>A0A1F8C0W1_9BACT</name>
<gene>
    <name evidence="2" type="ORF">A2975_05045</name>
</gene>
<comment type="caution">
    <text evidence="2">The sequence shown here is derived from an EMBL/GenBank/DDBJ whole genome shotgun (WGS) entry which is preliminary data.</text>
</comment>
<feature type="domain" description="N-acetyltransferase" evidence="1">
    <location>
        <begin position="1"/>
        <end position="116"/>
    </location>
</feature>
<dbReference type="CDD" id="cd04301">
    <property type="entry name" value="NAT_SF"/>
    <property type="match status" value="1"/>
</dbReference>
<accession>A0A1F8C0W1</accession>
<dbReference type="PROSITE" id="PS51186">
    <property type="entry name" value="GNAT"/>
    <property type="match status" value="1"/>
</dbReference>
<dbReference type="InterPro" id="IPR000182">
    <property type="entry name" value="GNAT_dom"/>
</dbReference>
<protein>
    <recommendedName>
        <fullName evidence="1">N-acetyltransferase domain-containing protein</fullName>
    </recommendedName>
</protein>
<proteinExistence type="predicted"/>
<dbReference type="GO" id="GO:0016747">
    <property type="term" value="F:acyltransferase activity, transferring groups other than amino-acyl groups"/>
    <property type="evidence" value="ECO:0007669"/>
    <property type="project" value="InterPro"/>
</dbReference>
<dbReference type="AlphaFoldDB" id="A0A1F8C0W1"/>
<evidence type="ECO:0000313" key="2">
    <source>
        <dbReference type="EMBL" id="OGM69994.1"/>
    </source>
</evidence>
<dbReference type="STRING" id="1802525.A2975_05045"/>